<evidence type="ECO:0000313" key="2">
    <source>
        <dbReference type="Proteomes" id="UP000198900"/>
    </source>
</evidence>
<dbReference type="AlphaFoldDB" id="A0A7Z7B6A2"/>
<dbReference type="EMBL" id="FNDI01000005">
    <property type="protein sequence ID" value="SDH55221.1"/>
    <property type="molecule type" value="Genomic_DNA"/>
</dbReference>
<proteinExistence type="predicted"/>
<reference evidence="1" key="1">
    <citation type="submission" date="2016-10" db="EMBL/GenBank/DDBJ databases">
        <authorList>
            <person name="Varghese N."/>
            <person name="Submissions S."/>
        </authorList>
    </citation>
    <scope>NUCLEOTIDE SEQUENCE [LARGE SCALE GENOMIC DNA]</scope>
    <source>
        <strain evidence="1">YR281</strain>
    </source>
</reference>
<accession>A0A7Z7B6A2</accession>
<keyword evidence="2" id="KW-1185">Reference proteome</keyword>
<evidence type="ECO:0000313" key="1">
    <source>
        <dbReference type="EMBL" id="SDH55221.1"/>
    </source>
</evidence>
<protein>
    <submittedName>
        <fullName evidence="1">Uncharacterized protein</fullName>
    </submittedName>
</protein>
<dbReference type="Proteomes" id="UP000198900">
    <property type="component" value="Unassembled WGS sequence"/>
</dbReference>
<sequence>MFVDRNNAASGTARERCTPTYGIGVDVFDCCGFAFCVALKTNCVSTATEGTMRDKVRKVAHRVCRHPITQHWLYRFAAPLIKEEYR</sequence>
<gene>
    <name evidence="1" type="ORF">SAMN04487926_105266</name>
</gene>
<organism evidence="1 2">
    <name type="scientific">Paraburkholderia steynii</name>
    <dbReference type="NCBI Taxonomy" id="1245441"/>
    <lineage>
        <taxon>Bacteria</taxon>
        <taxon>Pseudomonadati</taxon>
        <taxon>Pseudomonadota</taxon>
        <taxon>Betaproteobacteria</taxon>
        <taxon>Burkholderiales</taxon>
        <taxon>Burkholderiaceae</taxon>
        <taxon>Paraburkholderia</taxon>
    </lineage>
</organism>
<comment type="caution">
    <text evidence="1">The sequence shown here is derived from an EMBL/GenBank/DDBJ whole genome shotgun (WGS) entry which is preliminary data.</text>
</comment>
<name>A0A7Z7B6A2_9BURK</name>